<evidence type="ECO:0000256" key="5">
    <source>
        <dbReference type="ARBA" id="ARBA00049660"/>
    </source>
</evidence>
<feature type="transmembrane region" description="Helical" evidence="6">
    <location>
        <begin position="108"/>
        <end position="127"/>
    </location>
</feature>
<proteinExistence type="inferred from homology"/>
<accession>A0ABV1KLI8</accession>
<dbReference type="PROSITE" id="PS01006">
    <property type="entry name" value="FORMATE_NITRITE_TP_2"/>
    <property type="match status" value="1"/>
</dbReference>
<evidence type="ECO:0000313" key="8">
    <source>
        <dbReference type="Proteomes" id="UP001493487"/>
    </source>
</evidence>
<dbReference type="Pfam" id="PF01226">
    <property type="entry name" value="Form_Nir_trans"/>
    <property type="match status" value="1"/>
</dbReference>
<dbReference type="Proteomes" id="UP001493487">
    <property type="component" value="Unassembled WGS sequence"/>
</dbReference>
<evidence type="ECO:0000256" key="1">
    <source>
        <dbReference type="ARBA" id="ARBA00004141"/>
    </source>
</evidence>
<comment type="similarity">
    <text evidence="5">Belongs to the FNT transporter (TC 1.A.16) family.</text>
</comment>
<dbReference type="EMBL" id="JASKHM010000001">
    <property type="protein sequence ID" value="MEQ4480980.1"/>
    <property type="molecule type" value="Genomic_DNA"/>
</dbReference>
<feature type="transmembrane region" description="Helical" evidence="6">
    <location>
        <begin position="156"/>
        <end position="174"/>
    </location>
</feature>
<dbReference type="InterPro" id="IPR000292">
    <property type="entry name" value="For/NO2_transpt"/>
</dbReference>
<evidence type="ECO:0000256" key="2">
    <source>
        <dbReference type="ARBA" id="ARBA00022692"/>
    </source>
</evidence>
<organism evidence="7 8">
    <name type="scientific">Cohnella silvisoli</name>
    <dbReference type="NCBI Taxonomy" id="2873699"/>
    <lineage>
        <taxon>Bacteria</taxon>
        <taxon>Bacillati</taxon>
        <taxon>Bacillota</taxon>
        <taxon>Bacilli</taxon>
        <taxon>Bacillales</taxon>
        <taxon>Paenibacillaceae</taxon>
        <taxon>Cohnella</taxon>
    </lineage>
</organism>
<feature type="transmembrane region" description="Helical" evidence="6">
    <location>
        <begin position="181"/>
        <end position="199"/>
    </location>
</feature>
<gene>
    <name evidence="7" type="ORF">QJS35_01085</name>
</gene>
<evidence type="ECO:0000313" key="7">
    <source>
        <dbReference type="EMBL" id="MEQ4480980.1"/>
    </source>
</evidence>
<comment type="caution">
    <text evidence="7">The sequence shown here is derived from an EMBL/GenBank/DDBJ whole genome shotgun (WGS) entry which is preliminary data.</text>
</comment>
<sequence>MYRDTLEKFTESAADKKSRLDASLSRYLLSSGLAGAYVGMAVVLMFSVSAPLYSVHSPWTSWSMGASFGIALLLVVFGGADLFTGNHMTYTIGTFAGTTSWKDAIKNWFWCWIGNFLGAAIFAWIVSRTGLFSAIPPEHQLMAVAAKKMHLPFEQLFYRGVLCNWLVCLALWCSARVRNEAAKILLIGWCLLAFVASGFEHSVANMTTLTLALLEPHPDIVTLQGLVNNLIPVSLGNIVGGAAFVGMAYWFLAAEKIRVPR</sequence>
<keyword evidence="2 6" id="KW-0812">Transmembrane</keyword>
<dbReference type="PANTHER" id="PTHR30520:SF8">
    <property type="entry name" value="NITRITE TRANSPORTER NIRC"/>
    <property type="match status" value="1"/>
</dbReference>
<keyword evidence="8" id="KW-1185">Reference proteome</keyword>
<comment type="subcellular location">
    <subcellularLocation>
        <location evidence="1">Membrane</location>
        <topology evidence="1">Multi-pass membrane protein</topology>
    </subcellularLocation>
</comment>
<dbReference type="InterPro" id="IPR023271">
    <property type="entry name" value="Aquaporin-like"/>
</dbReference>
<evidence type="ECO:0000256" key="3">
    <source>
        <dbReference type="ARBA" id="ARBA00022989"/>
    </source>
</evidence>
<dbReference type="PANTHER" id="PTHR30520">
    <property type="entry name" value="FORMATE TRANSPORTER-RELATED"/>
    <property type="match status" value="1"/>
</dbReference>
<protein>
    <submittedName>
        <fullName evidence="7">Formate/nitrite transporter family protein</fullName>
    </submittedName>
</protein>
<feature type="transmembrane region" description="Helical" evidence="6">
    <location>
        <begin position="230"/>
        <end position="252"/>
    </location>
</feature>
<keyword evidence="3 6" id="KW-1133">Transmembrane helix</keyword>
<feature type="transmembrane region" description="Helical" evidence="6">
    <location>
        <begin position="27"/>
        <end position="50"/>
    </location>
</feature>
<keyword evidence="4 6" id="KW-0472">Membrane</keyword>
<reference evidence="7 8" key="1">
    <citation type="journal article" date="2023" name="Genome Announc.">
        <title>Pan-Genome Analyses of the Genus Cohnella and Proposal of the Novel Species Cohnella silvisoli sp. nov., Isolated from Forest Soil.</title>
        <authorList>
            <person name="Wang C."/>
            <person name="Mao L."/>
            <person name="Bao G."/>
            <person name="Zhu H."/>
        </authorList>
    </citation>
    <scope>NUCLEOTIDE SEQUENCE [LARGE SCALE GENOMIC DNA]</scope>
    <source>
        <strain evidence="7 8">NL03-T5-1</strain>
    </source>
</reference>
<evidence type="ECO:0000256" key="4">
    <source>
        <dbReference type="ARBA" id="ARBA00023136"/>
    </source>
</evidence>
<feature type="transmembrane region" description="Helical" evidence="6">
    <location>
        <begin position="62"/>
        <end position="83"/>
    </location>
</feature>
<dbReference type="RefSeq" id="WP_232182810.1">
    <property type="nucleotide sequence ID" value="NZ_JAIOAP010000001.1"/>
</dbReference>
<evidence type="ECO:0000256" key="6">
    <source>
        <dbReference type="SAM" id="Phobius"/>
    </source>
</evidence>
<dbReference type="Gene3D" id="1.20.1080.10">
    <property type="entry name" value="Glycerol uptake facilitator protein"/>
    <property type="match status" value="1"/>
</dbReference>
<dbReference type="InterPro" id="IPR024002">
    <property type="entry name" value="For/NO2_transpt_CS"/>
</dbReference>
<dbReference type="NCBIfam" id="TIGR00790">
    <property type="entry name" value="fnt"/>
    <property type="match status" value="1"/>
</dbReference>
<name>A0ABV1KLI8_9BACL</name>